<dbReference type="PROSITE" id="PS50887">
    <property type="entry name" value="GGDEF"/>
    <property type="match status" value="1"/>
</dbReference>
<proteinExistence type="predicted"/>
<feature type="modified residue" description="4-aspartylphosphate" evidence="3">
    <location>
        <position position="58"/>
    </location>
</feature>
<dbReference type="RefSeq" id="WP_146437014.1">
    <property type="nucleotide sequence ID" value="NZ_SJPF01000008.1"/>
</dbReference>
<protein>
    <recommendedName>
        <fullName evidence="1">diguanylate cyclase</fullName>
        <ecNumber evidence="1">2.7.7.65</ecNumber>
    </recommendedName>
</protein>
<feature type="domain" description="GGDEF" evidence="5">
    <location>
        <begin position="167"/>
        <end position="299"/>
    </location>
</feature>
<dbReference type="SMART" id="SM00267">
    <property type="entry name" value="GGDEF"/>
    <property type="match status" value="1"/>
</dbReference>
<name>A0A5C5UTY5_9BACT</name>
<dbReference type="InterPro" id="IPR029787">
    <property type="entry name" value="Nucleotide_cyclase"/>
</dbReference>
<dbReference type="GO" id="GO:0000160">
    <property type="term" value="P:phosphorelay signal transduction system"/>
    <property type="evidence" value="ECO:0007669"/>
    <property type="project" value="InterPro"/>
</dbReference>
<reference evidence="6 7" key="1">
    <citation type="submission" date="2019-02" db="EMBL/GenBank/DDBJ databases">
        <title>Deep-cultivation of Planctomycetes and their phenomic and genomic characterization uncovers novel biology.</title>
        <authorList>
            <person name="Wiegand S."/>
            <person name="Jogler M."/>
            <person name="Boedeker C."/>
            <person name="Pinto D."/>
            <person name="Vollmers J."/>
            <person name="Rivas-Marin E."/>
            <person name="Kohn T."/>
            <person name="Peeters S.H."/>
            <person name="Heuer A."/>
            <person name="Rast P."/>
            <person name="Oberbeckmann S."/>
            <person name="Bunk B."/>
            <person name="Jeske O."/>
            <person name="Meyerdierks A."/>
            <person name="Storesund J.E."/>
            <person name="Kallscheuer N."/>
            <person name="Luecker S."/>
            <person name="Lage O.M."/>
            <person name="Pohl T."/>
            <person name="Merkel B.J."/>
            <person name="Hornburger P."/>
            <person name="Mueller R.-W."/>
            <person name="Bruemmer F."/>
            <person name="Labrenz M."/>
            <person name="Spormann A.M."/>
            <person name="Op Den Camp H."/>
            <person name="Overmann J."/>
            <person name="Amann R."/>
            <person name="Jetten M.S.M."/>
            <person name="Mascher T."/>
            <person name="Medema M.H."/>
            <person name="Devos D.P."/>
            <person name="Kaster A.-K."/>
            <person name="Ovreas L."/>
            <person name="Rohde M."/>
            <person name="Galperin M.Y."/>
            <person name="Jogler C."/>
        </authorList>
    </citation>
    <scope>NUCLEOTIDE SEQUENCE [LARGE SCALE GENOMIC DNA]</scope>
    <source>
        <strain evidence="6 7">Enr8</strain>
    </source>
</reference>
<dbReference type="SUPFAM" id="SSF52172">
    <property type="entry name" value="CheY-like"/>
    <property type="match status" value="1"/>
</dbReference>
<evidence type="ECO:0000256" key="2">
    <source>
        <dbReference type="ARBA" id="ARBA00034247"/>
    </source>
</evidence>
<dbReference type="GO" id="GO:1902201">
    <property type="term" value="P:negative regulation of bacterial-type flagellum-dependent cell motility"/>
    <property type="evidence" value="ECO:0007669"/>
    <property type="project" value="TreeGrafter"/>
</dbReference>
<dbReference type="Pfam" id="PF00072">
    <property type="entry name" value="Response_reg"/>
    <property type="match status" value="1"/>
</dbReference>
<dbReference type="InterPro" id="IPR000160">
    <property type="entry name" value="GGDEF_dom"/>
</dbReference>
<dbReference type="PANTHER" id="PTHR45138:SF9">
    <property type="entry name" value="DIGUANYLATE CYCLASE DGCM-RELATED"/>
    <property type="match status" value="1"/>
</dbReference>
<comment type="catalytic activity">
    <reaction evidence="2">
        <text>2 GTP = 3',3'-c-di-GMP + 2 diphosphate</text>
        <dbReference type="Rhea" id="RHEA:24898"/>
        <dbReference type="ChEBI" id="CHEBI:33019"/>
        <dbReference type="ChEBI" id="CHEBI:37565"/>
        <dbReference type="ChEBI" id="CHEBI:58805"/>
        <dbReference type="EC" id="2.7.7.65"/>
    </reaction>
</comment>
<dbReference type="Gene3D" id="3.40.50.2300">
    <property type="match status" value="1"/>
</dbReference>
<dbReference type="PANTHER" id="PTHR45138">
    <property type="entry name" value="REGULATORY COMPONENTS OF SENSORY TRANSDUCTION SYSTEM"/>
    <property type="match status" value="1"/>
</dbReference>
<evidence type="ECO:0000259" key="5">
    <source>
        <dbReference type="PROSITE" id="PS50887"/>
    </source>
</evidence>
<dbReference type="EC" id="2.7.7.65" evidence="1"/>
<dbReference type="InterPro" id="IPR001789">
    <property type="entry name" value="Sig_transdc_resp-reg_receiver"/>
</dbReference>
<dbReference type="Proteomes" id="UP000318878">
    <property type="component" value="Unassembled WGS sequence"/>
</dbReference>
<evidence type="ECO:0000313" key="7">
    <source>
        <dbReference type="Proteomes" id="UP000318878"/>
    </source>
</evidence>
<evidence type="ECO:0000256" key="3">
    <source>
        <dbReference type="PROSITE-ProRule" id="PRU00169"/>
    </source>
</evidence>
<dbReference type="InterPro" id="IPR011006">
    <property type="entry name" value="CheY-like_superfamily"/>
</dbReference>
<keyword evidence="7" id="KW-1185">Reference proteome</keyword>
<keyword evidence="3" id="KW-0597">Phosphoprotein</keyword>
<evidence type="ECO:0000259" key="4">
    <source>
        <dbReference type="PROSITE" id="PS50110"/>
    </source>
</evidence>
<dbReference type="EMBL" id="SJPF01000008">
    <property type="protein sequence ID" value="TWT29528.1"/>
    <property type="molecule type" value="Genomic_DNA"/>
</dbReference>
<dbReference type="NCBIfam" id="TIGR00254">
    <property type="entry name" value="GGDEF"/>
    <property type="match status" value="1"/>
</dbReference>
<dbReference type="CDD" id="cd01949">
    <property type="entry name" value="GGDEF"/>
    <property type="match status" value="1"/>
</dbReference>
<sequence length="313" mass="34001">MNDLHRLLITAESDEVVNNVRARLEQVSEGSLTIDRVVSLSDAIAATHDQPYDLVIVDLELPDCSGLANVTRLKEAAPSAAVIVLTAGDDDALELEAIRHGAQEVIAKCDVGASQLVRVVSQALARQQYIATAQSQAMTDTLTGIGNRRAFEREMDRRLHEFRRHGVPFSLGVFDIDNFKKINDDWGHDVGDKTLRVVGESLYQEVRATDMAARLGGEVFAVIFVSTHLADALPVSHRVRAKIGEMCAARIQDELQLTLSGGVVEVKAGDDLRSMLHRADEALYAAKHSGCDCCYTNDGACVSPEPPLSVTTL</sequence>
<dbReference type="FunFam" id="3.30.70.270:FF:000001">
    <property type="entry name" value="Diguanylate cyclase domain protein"/>
    <property type="match status" value="1"/>
</dbReference>
<dbReference type="OrthoDB" id="244535at2"/>
<dbReference type="GO" id="GO:0052621">
    <property type="term" value="F:diguanylate cyclase activity"/>
    <property type="evidence" value="ECO:0007669"/>
    <property type="project" value="UniProtKB-EC"/>
</dbReference>
<dbReference type="GO" id="GO:0043709">
    <property type="term" value="P:cell adhesion involved in single-species biofilm formation"/>
    <property type="evidence" value="ECO:0007669"/>
    <property type="project" value="TreeGrafter"/>
</dbReference>
<dbReference type="SMART" id="SM00448">
    <property type="entry name" value="REC"/>
    <property type="match status" value="1"/>
</dbReference>
<evidence type="ECO:0000256" key="1">
    <source>
        <dbReference type="ARBA" id="ARBA00012528"/>
    </source>
</evidence>
<accession>A0A5C5UTY5</accession>
<dbReference type="Pfam" id="PF00990">
    <property type="entry name" value="GGDEF"/>
    <property type="match status" value="1"/>
</dbReference>
<dbReference type="InterPro" id="IPR050469">
    <property type="entry name" value="Diguanylate_Cyclase"/>
</dbReference>
<evidence type="ECO:0000313" key="6">
    <source>
        <dbReference type="EMBL" id="TWT29528.1"/>
    </source>
</evidence>
<gene>
    <name evidence="6" type="primary">pleD_8</name>
    <name evidence="6" type="ORF">Enr8_50450</name>
</gene>
<dbReference type="PROSITE" id="PS50110">
    <property type="entry name" value="RESPONSE_REGULATORY"/>
    <property type="match status" value="1"/>
</dbReference>
<feature type="domain" description="Response regulatory" evidence="4">
    <location>
        <begin position="6"/>
        <end position="123"/>
    </location>
</feature>
<dbReference type="AlphaFoldDB" id="A0A5C5UTY5"/>
<dbReference type="InterPro" id="IPR043128">
    <property type="entry name" value="Rev_trsase/Diguanyl_cyclase"/>
</dbReference>
<organism evidence="6 7">
    <name type="scientific">Blastopirellula retiformator</name>
    <dbReference type="NCBI Taxonomy" id="2527970"/>
    <lineage>
        <taxon>Bacteria</taxon>
        <taxon>Pseudomonadati</taxon>
        <taxon>Planctomycetota</taxon>
        <taxon>Planctomycetia</taxon>
        <taxon>Pirellulales</taxon>
        <taxon>Pirellulaceae</taxon>
        <taxon>Blastopirellula</taxon>
    </lineage>
</organism>
<comment type="caution">
    <text evidence="6">The sequence shown here is derived from an EMBL/GenBank/DDBJ whole genome shotgun (WGS) entry which is preliminary data.</text>
</comment>
<dbReference type="Gene3D" id="3.30.70.270">
    <property type="match status" value="1"/>
</dbReference>
<dbReference type="GO" id="GO:0005886">
    <property type="term" value="C:plasma membrane"/>
    <property type="evidence" value="ECO:0007669"/>
    <property type="project" value="TreeGrafter"/>
</dbReference>
<dbReference type="SUPFAM" id="SSF55073">
    <property type="entry name" value="Nucleotide cyclase"/>
    <property type="match status" value="1"/>
</dbReference>